<dbReference type="Proteomes" id="UP001319883">
    <property type="component" value="Unassembled WGS sequence"/>
</dbReference>
<dbReference type="PANTHER" id="PTHR36985">
    <property type="entry name" value="TRANSLOCATION AND ASSEMBLY MODULE SUBUNIT TAMB"/>
    <property type="match status" value="1"/>
</dbReference>
<name>A0ABS7X368_9GAMM</name>
<dbReference type="EMBL" id="JAGXFD010000001">
    <property type="protein sequence ID" value="MBZ9568432.1"/>
    <property type="molecule type" value="Genomic_DNA"/>
</dbReference>
<evidence type="ECO:0000256" key="4">
    <source>
        <dbReference type="ARBA" id="ARBA00023136"/>
    </source>
</evidence>
<evidence type="ECO:0000256" key="5">
    <source>
        <dbReference type="SAM" id="Coils"/>
    </source>
</evidence>
<keyword evidence="5" id="KW-0175">Coiled coil</keyword>
<keyword evidence="4" id="KW-0472">Membrane</keyword>
<accession>A0ABS7X368</accession>
<evidence type="ECO:0000313" key="8">
    <source>
        <dbReference type="EMBL" id="MBZ9568432.1"/>
    </source>
</evidence>
<feature type="domain" description="Translocation and assembly module TamB C-terminal" evidence="7">
    <location>
        <begin position="982"/>
        <end position="1340"/>
    </location>
</feature>
<feature type="compositionally biased region" description="Low complexity" evidence="6">
    <location>
        <begin position="250"/>
        <end position="275"/>
    </location>
</feature>
<feature type="coiled-coil region" evidence="5">
    <location>
        <begin position="1073"/>
        <end position="1100"/>
    </location>
</feature>
<feature type="region of interest" description="Disordered" evidence="6">
    <location>
        <begin position="199"/>
        <end position="275"/>
    </location>
</feature>
<evidence type="ECO:0000313" key="9">
    <source>
        <dbReference type="Proteomes" id="UP001319883"/>
    </source>
</evidence>
<evidence type="ECO:0000256" key="6">
    <source>
        <dbReference type="SAM" id="MobiDB-lite"/>
    </source>
</evidence>
<gene>
    <name evidence="8" type="ORF">KGQ91_12205</name>
</gene>
<dbReference type="PANTHER" id="PTHR36985:SF1">
    <property type="entry name" value="TRANSLOCATION AND ASSEMBLY MODULE SUBUNIT TAMB"/>
    <property type="match status" value="1"/>
</dbReference>
<protein>
    <submittedName>
        <fullName evidence="8">Translocation/assembly module TamB</fullName>
    </submittedName>
</protein>
<keyword evidence="9" id="KW-1185">Reference proteome</keyword>
<evidence type="ECO:0000256" key="1">
    <source>
        <dbReference type="ARBA" id="ARBA00004167"/>
    </source>
</evidence>
<comment type="subcellular location">
    <subcellularLocation>
        <location evidence="1">Membrane</location>
        <topology evidence="1">Single-pass membrane protein</topology>
    </subcellularLocation>
</comment>
<organism evidence="8 9">
    <name type="scientific">Modicisalibacter tunisiensis</name>
    <dbReference type="NCBI Taxonomy" id="390637"/>
    <lineage>
        <taxon>Bacteria</taxon>
        <taxon>Pseudomonadati</taxon>
        <taxon>Pseudomonadota</taxon>
        <taxon>Gammaproteobacteria</taxon>
        <taxon>Oceanospirillales</taxon>
        <taxon>Halomonadaceae</taxon>
        <taxon>Modicisalibacter</taxon>
    </lineage>
</organism>
<dbReference type="InterPro" id="IPR007452">
    <property type="entry name" value="TamB_C"/>
</dbReference>
<sequence>MPLWLLGLLFLLLGLALSPWGTAWLLDQGQQRHWLSYDAVAGAPLDDFTLRGLHLTAGPADIAIDRLHLVWADDCVLKGRLCLDSLQVAGADIQLQSGDAAPPPAASESSGLPPVVVPFPVEVRELALDDVDLQLADGTRLSWQHFRTGARLDRQALTLKPTELAGARLHLPNAADVTLTPAGARSAGGLSPAAVTASRALQASRAEGAPPAPDVSTSDVSTPDVATPDEKVAETRMAAVSGDAADDAPDGASGAASGGSPASADTPQPRQLPDIRLPLPIRIPELVIRDFRLEGAQPQRIDRLSLSLEGQAHRVTLKHLTVKAPQADAELTAQVRLQGDYPLSAHLTGTLHQAPLAGQHIDLQASGSLSALKATLTADGPVSARLEAAANVLAPELPFDATLTASSLAWPLPDAAADTNQVPQYRVRDLTLQATGQLSDYRVALQGQVSGRDLPDTVQVGLTGHGDSEHFNWLPLSLAANGGSLVSRGEVRWSPALDVTARLDLSRFNPGLLTPAVEGSLNGQAQAHFAMADGGWSLTVPKLAVDGSLQQRPLSLQAVLQGDSAMHWRIDTLDLRQGRNRLTAEGTVGDTLDLRGRLDAPALESLLPSLGGQARGQLSLGGTMKKPRVDATLTGNSLRVADNRIAELALDARVSGVEDPDLDVTLRASEVHAAGQQLTRAEARLKGRLSDHHLTVSVDAAPGMPMSRAQLALTGGLNAARDAYRGRLEALSLETDQAHLQLAQATALSVDLNAQKVQLQPFCLARREGGRLCATRPVEAGADNGAVALSLQALPLDLANAALPDGWATGGQLDGTLGLDWSQGGQQWKADADLNGRVSLDGQNAYGQPWSLPVTRLSLSLAASPAAADVTLKANVGEAGRLDLQTRITDPAGEATLSGQLALDGWRLAPYQPLVTSLQTLEGRLDGQLALSGALGNPSLDGQLTLADLKAGGRDLPLSVTDGRVTVSVAGHSADLSGFVAGDRGRLTLTGQLGWPSLDQWRADVSLSAVKAPLRLAMPEFGRLDVAPDLRILATPQRLQVRGDVTIPWARLEVGKIPPSAVSPSSDEVIITREDEARARQQARQAARQATDDASKATAQALSRVGMQLDVSVNLHIGPDVKLEAYGLSASLRGDLQVRQGNGPVQLFGDVNLLDGRYSAFGQDLVIRQGKVLFSGPASEPRLQFEAIRNPDTTQDGVIAGLRVTGPAAQPDLRVFSEPAMAESRALSYLLRGRAPEDTGGGDGALTSALIGLSLSRTGGAIGQLGQAFGVQDLSVDTSGSGADSQVVVSGYLFDGLQVSYGVGIFSPIAELTLRYQLWQNLYVEAVSGAAQAVDLIYSFSLGRSSASP</sequence>
<comment type="caution">
    <text evidence="8">The sequence shown here is derived from an EMBL/GenBank/DDBJ whole genome shotgun (WGS) entry which is preliminary data.</text>
</comment>
<proteinExistence type="predicted"/>
<keyword evidence="3" id="KW-1133">Transmembrane helix</keyword>
<dbReference type="Pfam" id="PF04357">
    <property type="entry name" value="TamB"/>
    <property type="match status" value="1"/>
</dbReference>
<reference evidence="8 9" key="1">
    <citation type="submission" date="2021-05" db="EMBL/GenBank/DDBJ databases">
        <title>Petroleum and Energy Research Collection (APPE): ex situ preservation of microbial diversity associated with the oil industry and exploitation of its biotechnological potential.</title>
        <authorList>
            <person name="Paixao C.T.M."/>
            <person name="Gomes M.B."/>
            <person name="Oliveira V.M."/>
        </authorList>
    </citation>
    <scope>NUCLEOTIDE SEQUENCE [LARGE SCALE GENOMIC DNA]</scope>
    <source>
        <strain evidence="8 9">LIT2</strain>
    </source>
</reference>
<evidence type="ECO:0000256" key="3">
    <source>
        <dbReference type="ARBA" id="ARBA00022989"/>
    </source>
</evidence>
<evidence type="ECO:0000259" key="7">
    <source>
        <dbReference type="Pfam" id="PF04357"/>
    </source>
</evidence>
<keyword evidence="2" id="KW-0812">Transmembrane</keyword>
<evidence type="ECO:0000256" key="2">
    <source>
        <dbReference type="ARBA" id="ARBA00022692"/>
    </source>
</evidence>